<gene>
    <name evidence="2" type="ORF">PC110_g14236</name>
</gene>
<proteinExistence type="predicted"/>
<feature type="domain" description="Reverse transcriptase Ty1/copia-type" evidence="1">
    <location>
        <begin position="56"/>
        <end position="231"/>
    </location>
</feature>
<organism evidence="2 3">
    <name type="scientific">Phytophthora cactorum</name>
    <dbReference type="NCBI Taxonomy" id="29920"/>
    <lineage>
        <taxon>Eukaryota</taxon>
        <taxon>Sar</taxon>
        <taxon>Stramenopiles</taxon>
        <taxon>Oomycota</taxon>
        <taxon>Peronosporomycetes</taxon>
        <taxon>Peronosporales</taxon>
        <taxon>Peronosporaceae</taxon>
        <taxon>Phytophthora</taxon>
    </lineage>
</organism>
<dbReference type="AlphaFoldDB" id="A0A329S0M4"/>
<dbReference type="CDD" id="cd09272">
    <property type="entry name" value="RNase_HI_RT_Ty1"/>
    <property type="match status" value="1"/>
</dbReference>
<dbReference type="PANTHER" id="PTHR11439:SF483">
    <property type="entry name" value="PEPTIDE SYNTHASE GLIP-LIKE, PUTATIVE (AFU_ORTHOLOGUE AFUA_3G12920)-RELATED"/>
    <property type="match status" value="1"/>
</dbReference>
<dbReference type="EMBL" id="MJFZ01000429">
    <property type="protein sequence ID" value="RAW29406.1"/>
    <property type="molecule type" value="Genomic_DNA"/>
</dbReference>
<dbReference type="STRING" id="29920.A0A329S0M4"/>
<protein>
    <recommendedName>
        <fullName evidence="1">Reverse transcriptase Ty1/copia-type domain-containing protein</fullName>
    </recommendedName>
</protein>
<keyword evidence="3" id="KW-1185">Reference proteome</keyword>
<dbReference type="InterPro" id="IPR013103">
    <property type="entry name" value="RVT_2"/>
</dbReference>
<name>A0A329S0M4_9STRA</name>
<dbReference type="Pfam" id="PF07727">
    <property type="entry name" value="RVT_2"/>
    <property type="match status" value="1"/>
</dbReference>
<evidence type="ECO:0000259" key="1">
    <source>
        <dbReference type="Pfam" id="PF07727"/>
    </source>
</evidence>
<evidence type="ECO:0000313" key="3">
    <source>
        <dbReference type="Proteomes" id="UP000251314"/>
    </source>
</evidence>
<dbReference type="OrthoDB" id="107701at2759"/>
<evidence type="ECO:0000313" key="2">
    <source>
        <dbReference type="EMBL" id="RAW29406.1"/>
    </source>
</evidence>
<dbReference type="VEuPathDB" id="FungiDB:PC110_g14236"/>
<reference evidence="2 3" key="1">
    <citation type="submission" date="2018-01" db="EMBL/GenBank/DDBJ databases">
        <title>Draft genome of the strawberry crown rot pathogen Phytophthora cactorum.</title>
        <authorList>
            <person name="Armitage A.D."/>
            <person name="Lysoe E."/>
            <person name="Nellist C.F."/>
            <person name="Harrison R.J."/>
            <person name="Brurberg M.B."/>
        </authorList>
    </citation>
    <scope>NUCLEOTIDE SEQUENCE [LARGE SCALE GENOMIC DNA]</scope>
    <source>
        <strain evidence="2 3">10300</strain>
    </source>
</reference>
<sequence length="379" mass="43044">MLTAKHMASSLWGEEYLHLVTTLNWMPTKPLGLVSTHQRLCQSESLLDDLRTCGGLAHAVQRGREVLEFDVKTAFLYIDSDELIFMEQPPGFQVDGPGFICRLLKCLCGLNQEPNVWNRTLHTKLAAMGFTSMDSDYGLYVLREDDEVKLLLTVYVDHLLLMGPRDMCAKIAASLQELFELTTMVTVKYLLVVEILIDWPRRHIVYCQTQHVIEVLKRFHMENHNGCAIPETTTPSKADMPATKEYLSYRKLASALQYLDSASRPDIAHATRHLGKYLASYDHTHFTQAKVVLRYLKATCDFELMMDVELQTGVQVSGYSDTDYVNDPVDRRSISCYITILDANVIFYAPRKQEINALSTCEAEYVAIAEGIAMTYCPM</sequence>
<dbReference type="Proteomes" id="UP000251314">
    <property type="component" value="Unassembled WGS sequence"/>
</dbReference>
<comment type="caution">
    <text evidence="2">The sequence shown here is derived from an EMBL/GenBank/DDBJ whole genome shotgun (WGS) entry which is preliminary data.</text>
</comment>
<dbReference type="PANTHER" id="PTHR11439">
    <property type="entry name" value="GAG-POL-RELATED RETROTRANSPOSON"/>
    <property type="match status" value="1"/>
</dbReference>
<accession>A0A329S0M4</accession>